<evidence type="ECO:0000313" key="1">
    <source>
        <dbReference type="EMBL" id="MCX9004476.1"/>
    </source>
</evidence>
<accession>A0AAW5W7M8</accession>
<dbReference type="Proteomes" id="UP001207430">
    <property type="component" value="Unassembled WGS sequence"/>
</dbReference>
<comment type="caution">
    <text evidence="1">The sequence shown here is derived from an EMBL/GenBank/DDBJ whole genome shotgun (WGS) entry which is preliminary data.</text>
</comment>
<proteinExistence type="predicted"/>
<evidence type="ECO:0000313" key="2">
    <source>
        <dbReference type="Proteomes" id="UP001207430"/>
    </source>
</evidence>
<dbReference type="RefSeq" id="WP_324134509.1">
    <property type="nucleotide sequence ID" value="NZ_JANBWP010000163.1"/>
</dbReference>
<evidence type="ECO:0008006" key="3">
    <source>
        <dbReference type="Google" id="ProtNLM"/>
    </source>
</evidence>
<dbReference type="AlphaFoldDB" id="A0AAW5W7M8"/>
<dbReference type="EMBL" id="JANDBG010000033">
    <property type="protein sequence ID" value="MCX9004476.1"/>
    <property type="molecule type" value="Genomic_DNA"/>
</dbReference>
<sequence>MLIVIGYSFSDEHINNAIYSALASNSSLSVIIFGNYHPKENLTRLTDRRIYQISGDIEVPTDNGAATKKEKIHYFNYIVNNFIPDLDRSKDNEILEEFIKSMKSIGGKK</sequence>
<name>A0AAW5W7M8_9ENTR</name>
<reference evidence="1" key="1">
    <citation type="submission" date="2022-07" db="EMBL/GenBank/DDBJ databases">
        <title>Genome Sequence of Citrobacter portucalensis from Edible Snails.</title>
        <authorList>
            <person name="Okafor A.C."/>
            <person name="Ogbo F.C."/>
            <person name="Ruppitsch W."/>
            <person name="Allerberger F."/>
        </authorList>
    </citation>
    <scope>NUCLEOTIDE SEQUENCE</scope>
    <source>
        <strain evidence="1">Igbk 7</strain>
    </source>
</reference>
<gene>
    <name evidence="1" type="ORF">NLN86_22930</name>
</gene>
<organism evidence="1 2">
    <name type="scientific">Citrobacter portucalensis</name>
    <dbReference type="NCBI Taxonomy" id="1639133"/>
    <lineage>
        <taxon>Bacteria</taxon>
        <taxon>Pseudomonadati</taxon>
        <taxon>Pseudomonadota</taxon>
        <taxon>Gammaproteobacteria</taxon>
        <taxon>Enterobacterales</taxon>
        <taxon>Enterobacteriaceae</taxon>
        <taxon>Citrobacter</taxon>
        <taxon>Citrobacter freundii complex</taxon>
    </lineage>
</organism>
<protein>
    <recommendedName>
        <fullName evidence="3">SIR2-like domain-containing protein</fullName>
    </recommendedName>
</protein>